<protein>
    <submittedName>
        <fullName evidence="3 4">Uncharacterized protein LOC106746896</fullName>
    </submittedName>
</protein>
<feature type="region of interest" description="Disordered" evidence="1">
    <location>
        <begin position="566"/>
        <end position="615"/>
    </location>
</feature>
<dbReference type="RefSeq" id="XP_014479515.1">
    <property type="nucleotide sequence ID" value="XM_014624029.1"/>
</dbReference>
<evidence type="ECO:0000313" key="2">
    <source>
        <dbReference type="Proteomes" id="UP000515204"/>
    </source>
</evidence>
<feature type="region of interest" description="Disordered" evidence="1">
    <location>
        <begin position="317"/>
        <end position="346"/>
    </location>
</feature>
<dbReference type="Proteomes" id="UP000515204">
    <property type="component" value="Unplaced"/>
</dbReference>
<feature type="compositionally biased region" description="Basic and acidic residues" evidence="1">
    <location>
        <begin position="321"/>
        <end position="338"/>
    </location>
</feature>
<dbReference type="KEGG" id="dqu:106746896"/>
<keyword evidence="2" id="KW-1185">Reference proteome</keyword>
<dbReference type="RefSeq" id="XP_014479514.1">
    <property type="nucleotide sequence ID" value="XM_014624028.1"/>
</dbReference>
<feature type="region of interest" description="Disordered" evidence="1">
    <location>
        <begin position="60"/>
        <end position="104"/>
    </location>
</feature>
<evidence type="ECO:0000313" key="5">
    <source>
        <dbReference type="RefSeq" id="XP_014479515.1"/>
    </source>
</evidence>
<dbReference type="AlphaFoldDB" id="A0A6P3XNG6"/>
<accession>A0A6P3XNG6</accession>
<feature type="compositionally biased region" description="Basic and acidic residues" evidence="1">
    <location>
        <begin position="89"/>
        <end position="99"/>
    </location>
</feature>
<proteinExistence type="predicted"/>
<feature type="region of interest" description="Disordered" evidence="1">
    <location>
        <begin position="729"/>
        <end position="752"/>
    </location>
</feature>
<feature type="compositionally biased region" description="Basic and acidic residues" evidence="1">
    <location>
        <begin position="730"/>
        <end position="742"/>
    </location>
</feature>
<evidence type="ECO:0000256" key="1">
    <source>
        <dbReference type="SAM" id="MobiDB-lite"/>
    </source>
</evidence>
<gene>
    <name evidence="3 4 5" type="primary">LOC106746896</name>
</gene>
<feature type="compositionally biased region" description="Basic residues" evidence="1">
    <location>
        <begin position="78"/>
        <end position="88"/>
    </location>
</feature>
<reference evidence="3 4" key="1">
    <citation type="submission" date="2025-04" db="UniProtKB">
        <authorList>
            <consortium name="RefSeq"/>
        </authorList>
    </citation>
    <scope>IDENTIFICATION</scope>
</reference>
<feature type="compositionally biased region" description="Basic residues" evidence="1">
    <location>
        <begin position="572"/>
        <end position="583"/>
    </location>
</feature>
<organism evidence="2 4">
    <name type="scientific">Dinoponera quadriceps</name>
    <name type="common">South American ant</name>
    <dbReference type="NCBI Taxonomy" id="609295"/>
    <lineage>
        <taxon>Eukaryota</taxon>
        <taxon>Metazoa</taxon>
        <taxon>Ecdysozoa</taxon>
        <taxon>Arthropoda</taxon>
        <taxon>Hexapoda</taxon>
        <taxon>Insecta</taxon>
        <taxon>Pterygota</taxon>
        <taxon>Neoptera</taxon>
        <taxon>Endopterygota</taxon>
        <taxon>Hymenoptera</taxon>
        <taxon>Apocrita</taxon>
        <taxon>Aculeata</taxon>
        <taxon>Formicoidea</taxon>
        <taxon>Formicidae</taxon>
        <taxon>Ponerinae</taxon>
        <taxon>Ponerini</taxon>
        <taxon>Dinoponera</taxon>
    </lineage>
</organism>
<evidence type="ECO:0000313" key="3">
    <source>
        <dbReference type="RefSeq" id="XP_014479513.1"/>
    </source>
</evidence>
<dbReference type="GeneID" id="106746896"/>
<evidence type="ECO:0000313" key="4">
    <source>
        <dbReference type="RefSeq" id="XP_014479514.1"/>
    </source>
</evidence>
<dbReference type="RefSeq" id="XP_014479513.1">
    <property type="nucleotide sequence ID" value="XM_014624027.1"/>
</dbReference>
<name>A0A6P3XNG6_DINQU</name>
<dbReference type="OrthoDB" id="7695927at2759"/>
<sequence length="877" mass="98879">MATPTVLKRSSRLNTRDLPVKVIPGKRLRSRIVTTLNEDSPKTKVSSRTKQLSVINDISPVKYKSAKPRKGSSPVKSSKMKSVTKVKKSLGEKKQEEKKIPKRRKNIISNNVSANEHGISIKGRKVTNNPTKQRQMSLEESFKRQSLPKRLRPRRNQVNYCDDSKLLQHHLPSKHQDSVVVLERVDSDDIKKLPVYKTTKTIEPSLEDKNDIYDFKYDVDDTKEKLTKKKKKKRNIKMKSKKTKRNVHMKVAVEVKTVDNRGKSDSDADLPVETARCKSPLESVAASIPIPPPNLSKEDVIEVSRVDTNVHIVEETSLPDKPSDKPSAEQIEKQDGGFEKAGMQDAKKPRIVSIENADNISIVKAVPGSNQDILPFRPPSNILNNRSLVQYRNTTNSSFLITSLSPISKEYDTFDAGSPWRPPQLLDMFSRSKYFIQSTPNVTKMDTIPKKRLTQIKDGSCNADKVALNASDVTSRNANSSVQNMSDNKVGYRKNPCRKFGTEITNIDYPSNCSMIQASNIEVISEKPAAAEANAITNVPLDTIAHPSPNPPSFDDIDDKENAAANYQTPKKSPKKKPKKRHFPNFSPLKASAGQNENVDPQPGPSGTRVPKSCDEQKVLRQSNLNDFLNLMDMPENSRISMRHGIFGDAHSSPVSAIKKSTKPTIAELKNAFGFCENESEFDSTLTKSVHAIDQVSNKGAICVSSKPLVTPMPARLPLRELRGNLIQKKPNENENHQETTKQKNVVEVSKSPEVKKNNRLVDVVNFSDTFDVLSESERLSSCDVPLFLDLEPSHFTEPPQHSYKRKRVVTFNFSDDDGKEEENEEKNVKKYTKKKKLTKLEKENKKRLDEWVKTVNDTFQEIDEYDLLIENTKIMH</sequence>